<evidence type="ECO:0000313" key="3">
    <source>
        <dbReference type="Proteomes" id="UP001269144"/>
    </source>
</evidence>
<reference evidence="3" key="1">
    <citation type="submission" date="2023-07" db="EMBL/GenBank/DDBJ databases">
        <title>Paracoccus sp. MBLB3053 whole genome sequence.</title>
        <authorList>
            <person name="Hwang C.Y."/>
            <person name="Cho E.-S."/>
            <person name="Seo M.-J."/>
        </authorList>
    </citation>
    <scope>NUCLEOTIDE SEQUENCE [LARGE SCALE GENOMIC DNA]</scope>
    <source>
        <strain evidence="3">MBLB3053</strain>
    </source>
</reference>
<feature type="transmembrane region" description="Helical" evidence="1">
    <location>
        <begin position="306"/>
        <end position="326"/>
    </location>
</feature>
<evidence type="ECO:0000256" key="1">
    <source>
        <dbReference type="SAM" id="Phobius"/>
    </source>
</evidence>
<keyword evidence="1" id="KW-0472">Membrane</keyword>
<feature type="transmembrane region" description="Helical" evidence="1">
    <location>
        <begin position="177"/>
        <end position="198"/>
    </location>
</feature>
<feature type="transmembrane region" description="Helical" evidence="1">
    <location>
        <begin position="338"/>
        <end position="356"/>
    </location>
</feature>
<keyword evidence="3" id="KW-1185">Reference proteome</keyword>
<comment type="caution">
    <text evidence="2">The sequence shown here is derived from an EMBL/GenBank/DDBJ whole genome shotgun (WGS) entry which is preliminary data.</text>
</comment>
<dbReference type="Proteomes" id="UP001269144">
    <property type="component" value="Unassembled WGS sequence"/>
</dbReference>
<feature type="transmembrane region" description="Helical" evidence="1">
    <location>
        <begin position="368"/>
        <end position="389"/>
    </location>
</feature>
<evidence type="ECO:0000313" key="2">
    <source>
        <dbReference type="EMBL" id="MDS9468748.1"/>
    </source>
</evidence>
<accession>A0ABU2HUM5</accession>
<dbReference type="Pfam" id="PF05940">
    <property type="entry name" value="NnrS"/>
    <property type="match status" value="1"/>
</dbReference>
<feature type="transmembrane region" description="Helical" evidence="1">
    <location>
        <begin position="64"/>
        <end position="83"/>
    </location>
</feature>
<keyword evidence="1" id="KW-0812">Transmembrane</keyword>
<protein>
    <submittedName>
        <fullName evidence="2">NnrS family protein</fullName>
    </submittedName>
</protein>
<feature type="transmembrane region" description="Helical" evidence="1">
    <location>
        <begin position="273"/>
        <end position="294"/>
    </location>
</feature>
<dbReference type="RefSeq" id="WP_311161145.1">
    <property type="nucleotide sequence ID" value="NZ_JAVQLW010000002.1"/>
</dbReference>
<keyword evidence="1" id="KW-1133">Transmembrane helix</keyword>
<feature type="transmembrane region" description="Helical" evidence="1">
    <location>
        <begin position="116"/>
        <end position="135"/>
    </location>
</feature>
<feature type="transmembrane region" description="Helical" evidence="1">
    <location>
        <begin position="245"/>
        <end position="261"/>
    </location>
</feature>
<organism evidence="2 3">
    <name type="scientific">Paracoccus aurantius</name>
    <dbReference type="NCBI Taxonomy" id="3073814"/>
    <lineage>
        <taxon>Bacteria</taxon>
        <taxon>Pseudomonadati</taxon>
        <taxon>Pseudomonadota</taxon>
        <taxon>Alphaproteobacteria</taxon>
        <taxon>Rhodobacterales</taxon>
        <taxon>Paracoccaceae</taxon>
        <taxon>Paracoccus</taxon>
    </lineage>
</organism>
<feature type="transmembrane region" description="Helical" evidence="1">
    <location>
        <begin position="219"/>
        <end position="239"/>
    </location>
</feature>
<sequence length="404" mass="43514">MAGSAERKRQFTGPALFSHGFRPFFLLAALWAAGAMLLWIAMMLGRHPLPVSFDPFSWHAHEFLFGYLGAVVAGFVLTAVPNWTGGLPVMGWPLAGLVGLWLAGRVAVAISGMLPWAVTALADLSLVLALIIFISGEILRGRNWRNLPVLGLIALYGFGNAGFHLQEHLEPPAHDGWAMRLGLAAALMLITLIGGRIIPGFTRNWLVARQAARLPRPFGWADAAIFALTGLTLAGFVSWPEAAPTHWLMLLTGALHLWRVLRWRGWQVRSEPLLWVLHTAYGFLALGFLAEGAAGFGFPPAPNARHLWLVGAIGLMTLGVMCRATLGHTGRPLHAGPATLLIYAALMFSALARLAVPFTGNPGGLLHLAGGLWIFAFGGYAAVYGPMLLRPRHHQALARASTGK</sequence>
<feature type="transmembrane region" description="Helical" evidence="1">
    <location>
        <begin position="90"/>
        <end position="110"/>
    </location>
</feature>
<dbReference type="InterPro" id="IPR010266">
    <property type="entry name" value="NnrS"/>
</dbReference>
<dbReference type="EMBL" id="JAVQLW010000002">
    <property type="protein sequence ID" value="MDS9468748.1"/>
    <property type="molecule type" value="Genomic_DNA"/>
</dbReference>
<feature type="transmembrane region" description="Helical" evidence="1">
    <location>
        <begin position="147"/>
        <end position="165"/>
    </location>
</feature>
<name>A0ABU2HUM5_9RHOB</name>
<proteinExistence type="predicted"/>
<feature type="transmembrane region" description="Helical" evidence="1">
    <location>
        <begin position="21"/>
        <end position="44"/>
    </location>
</feature>
<gene>
    <name evidence="2" type="ORF">RGQ15_14375</name>
</gene>